<protein>
    <submittedName>
        <fullName evidence="1">Uncharacterized protein</fullName>
    </submittedName>
</protein>
<dbReference type="EMBL" id="PJQM01001412">
    <property type="protein sequence ID" value="RCI02395.1"/>
    <property type="molecule type" value="Genomic_DNA"/>
</dbReference>
<comment type="caution">
    <text evidence="1">The sequence shown here is derived from an EMBL/GenBank/DDBJ whole genome shotgun (WGS) entry which is preliminary data.</text>
</comment>
<dbReference type="AlphaFoldDB" id="A0A367KJJ0"/>
<keyword evidence="2" id="KW-1185">Reference proteome</keyword>
<name>A0A367KJJ0_RHIST</name>
<dbReference type="Proteomes" id="UP000253551">
    <property type="component" value="Unassembled WGS sequence"/>
</dbReference>
<evidence type="ECO:0000313" key="2">
    <source>
        <dbReference type="Proteomes" id="UP000253551"/>
    </source>
</evidence>
<gene>
    <name evidence="1" type="ORF">CU098_010477</name>
</gene>
<dbReference type="OrthoDB" id="5596992at2759"/>
<evidence type="ECO:0000313" key="1">
    <source>
        <dbReference type="EMBL" id="RCI02395.1"/>
    </source>
</evidence>
<sequence length="170" mass="19578">MSEEATLEQLSAEATEQIDVVAKDWIQIESEKEVKRIRDIGSSVVPLKTLNCGIIPNFDNKKPKAINRIELDTDIDLSKIQQIMVSPAIPYPHKQHFNYVNLILVTGEPTPYLAPYLYHTNLKVTQPEKEEDGRKYPSKQIVLKNDLRDYFLINKNGICARFTIHEYHTV</sequence>
<reference evidence="1 2" key="1">
    <citation type="journal article" date="2018" name="G3 (Bethesda)">
        <title>Phylogenetic and Phylogenomic Definition of Rhizopus Species.</title>
        <authorList>
            <person name="Gryganskyi A.P."/>
            <person name="Golan J."/>
            <person name="Dolatabadi S."/>
            <person name="Mondo S."/>
            <person name="Robb S."/>
            <person name="Idnurm A."/>
            <person name="Muszewska A."/>
            <person name="Steczkiewicz K."/>
            <person name="Masonjones S."/>
            <person name="Liao H.L."/>
            <person name="Gajdeczka M.T."/>
            <person name="Anike F."/>
            <person name="Vuek A."/>
            <person name="Anishchenko I.M."/>
            <person name="Voigt K."/>
            <person name="de Hoog G.S."/>
            <person name="Smith M.E."/>
            <person name="Heitman J."/>
            <person name="Vilgalys R."/>
            <person name="Stajich J.E."/>
        </authorList>
    </citation>
    <scope>NUCLEOTIDE SEQUENCE [LARGE SCALE GENOMIC DNA]</scope>
    <source>
        <strain evidence="1 2">LSU 92-RS-03</strain>
    </source>
</reference>
<organism evidence="1 2">
    <name type="scientific">Rhizopus stolonifer</name>
    <name type="common">Rhizopus nigricans</name>
    <dbReference type="NCBI Taxonomy" id="4846"/>
    <lineage>
        <taxon>Eukaryota</taxon>
        <taxon>Fungi</taxon>
        <taxon>Fungi incertae sedis</taxon>
        <taxon>Mucoromycota</taxon>
        <taxon>Mucoromycotina</taxon>
        <taxon>Mucoromycetes</taxon>
        <taxon>Mucorales</taxon>
        <taxon>Mucorineae</taxon>
        <taxon>Rhizopodaceae</taxon>
        <taxon>Rhizopus</taxon>
    </lineage>
</organism>
<accession>A0A367KJJ0</accession>
<proteinExistence type="predicted"/>